<dbReference type="Proteomes" id="UP000028864">
    <property type="component" value="Unassembled WGS sequence"/>
</dbReference>
<proteinExistence type="inferred from homology"/>
<dbReference type="GO" id="GO:1990133">
    <property type="term" value="C:molybdopterin adenylyltransferase complex"/>
    <property type="evidence" value="ECO:0007669"/>
    <property type="project" value="TreeGrafter"/>
</dbReference>
<gene>
    <name evidence="4" type="ORF">BN1047_03213</name>
</gene>
<dbReference type="InterPro" id="IPR044672">
    <property type="entry name" value="MOCS2A"/>
</dbReference>
<reference evidence="4" key="2">
    <citation type="submission" date="2015-09" db="EMBL/GenBank/DDBJ databases">
        <title>Draft genome sequence of Mycobacterium neoaurum DSM 44074.</title>
        <authorList>
            <person name="Croce O."/>
            <person name="Robert C."/>
            <person name="Raoult D."/>
            <person name="Drancourt M."/>
        </authorList>
    </citation>
    <scope>NUCLEOTIDE SEQUENCE</scope>
    <source>
        <strain evidence="4">DSM 44074</strain>
    </source>
</reference>
<dbReference type="Gene3D" id="3.10.20.30">
    <property type="match status" value="1"/>
</dbReference>
<dbReference type="GO" id="GO:0006777">
    <property type="term" value="P:Mo-molybdopterin cofactor biosynthetic process"/>
    <property type="evidence" value="ECO:0007669"/>
    <property type="project" value="InterPro"/>
</dbReference>
<protein>
    <recommendedName>
        <fullName evidence="3">Molybdopterin synthase sulfur carrier subunit</fullName>
    </recommendedName>
</protein>
<keyword evidence="1" id="KW-0547">Nucleotide-binding</keyword>
<evidence type="ECO:0000256" key="1">
    <source>
        <dbReference type="ARBA" id="ARBA00022741"/>
    </source>
</evidence>
<evidence type="ECO:0000313" key="4">
    <source>
        <dbReference type="EMBL" id="CDQ45318.1"/>
    </source>
</evidence>
<sequence>MSEIEIEVRYFAAARAAAGTETETLRLPGGTTVLSVVAELAARGPELAKVLARCSYLVDGVAVRDKNVPLSTSETLDVLPPFAGG</sequence>
<comment type="similarity">
    <text evidence="2">Belongs to the MoaD family.</text>
</comment>
<dbReference type="PANTHER" id="PTHR33359:SF1">
    <property type="entry name" value="MOLYBDOPTERIN SYNTHASE SULFUR CARRIER SUBUNIT"/>
    <property type="match status" value="1"/>
</dbReference>
<dbReference type="EMBL" id="LK021339">
    <property type="protein sequence ID" value="CDQ45318.1"/>
    <property type="molecule type" value="Genomic_DNA"/>
</dbReference>
<dbReference type="PANTHER" id="PTHR33359">
    <property type="entry name" value="MOLYBDOPTERIN SYNTHASE SULFUR CARRIER SUBUNIT"/>
    <property type="match status" value="1"/>
</dbReference>
<name>A0AAV2WMY7_MYCNE</name>
<organism evidence="4 5">
    <name type="scientific">Mycolicibacterium neoaurum</name>
    <name type="common">Mycobacterium neoaurum</name>
    <dbReference type="NCBI Taxonomy" id="1795"/>
    <lineage>
        <taxon>Bacteria</taxon>
        <taxon>Bacillati</taxon>
        <taxon>Actinomycetota</taxon>
        <taxon>Actinomycetes</taxon>
        <taxon>Mycobacteriales</taxon>
        <taxon>Mycobacteriaceae</taxon>
        <taxon>Mycolicibacterium</taxon>
    </lineage>
</organism>
<dbReference type="Pfam" id="PF02597">
    <property type="entry name" value="ThiS"/>
    <property type="match status" value="1"/>
</dbReference>
<dbReference type="RefSeq" id="WP_030133246.1">
    <property type="nucleotide sequence ID" value="NZ_CP074376.1"/>
</dbReference>
<accession>A0AAV2WMY7</accession>
<dbReference type="SUPFAM" id="SSF54285">
    <property type="entry name" value="MoaD/ThiS"/>
    <property type="match status" value="1"/>
</dbReference>
<dbReference type="InterPro" id="IPR016155">
    <property type="entry name" value="Mopterin_synth/thiamin_S_b"/>
</dbReference>
<evidence type="ECO:0000256" key="2">
    <source>
        <dbReference type="ARBA" id="ARBA00024200"/>
    </source>
</evidence>
<dbReference type="InterPro" id="IPR012675">
    <property type="entry name" value="Beta-grasp_dom_sf"/>
</dbReference>
<evidence type="ECO:0000313" key="5">
    <source>
        <dbReference type="Proteomes" id="UP000028864"/>
    </source>
</evidence>
<dbReference type="InterPro" id="IPR003749">
    <property type="entry name" value="ThiS/MoaD-like"/>
</dbReference>
<evidence type="ECO:0000256" key="3">
    <source>
        <dbReference type="ARBA" id="ARBA00024247"/>
    </source>
</evidence>
<reference evidence="4" key="1">
    <citation type="submission" date="2014-05" db="EMBL/GenBank/DDBJ databases">
        <authorList>
            <person name="Urmite Genomes"/>
        </authorList>
    </citation>
    <scope>NUCLEOTIDE SEQUENCE</scope>
    <source>
        <strain evidence="4">DSM 44074</strain>
    </source>
</reference>
<dbReference type="GO" id="GO:0000166">
    <property type="term" value="F:nucleotide binding"/>
    <property type="evidence" value="ECO:0007669"/>
    <property type="project" value="UniProtKB-KW"/>
</dbReference>
<dbReference type="AlphaFoldDB" id="A0AAV2WMY7"/>